<evidence type="ECO:0000313" key="2">
    <source>
        <dbReference type="Proteomes" id="UP000187429"/>
    </source>
</evidence>
<sequence length="180" mass="19805">MSEEKVVAWSSQDEFNQQSQRIDGIQWRAVRVDHREAAFWRFSRERDYAQVSRRVGRENVGGAVGTADDCRGDSDADRGNIARSGLCAHSKRRDLGWRAQEAQAEIAGHGNGGKHEGSEAIGVGAEDDVRDGDYPLRQSARRQAAAREEVCCFAAAARIEFGAARVDRRAAPPGHARELS</sequence>
<proteinExistence type="predicted"/>
<reference evidence="2" key="1">
    <citation type="submission" date="2017-01" db="EMBL/GenBank/DDBJ databases">
        <authorList>
            <person name="Wang Y."/>
            <person name="White M."/>
            <person name="Kvist S."/>
            <person name="Moncalvo J.-M."/>
        </authorList>
    </citation>
    <scope>NUCLEOTIDE SEQUENCE [LARGE SCALE GENOMIC DNA]</scope>
    <source>
        <strain evidence="2">ID-206-W2</strain>
    </source>
</reference>
<evidence type="ECO:0000313" key="1">
    <source>
        <dbReference type="EMBL" id="OMJ27747.1"/>
    </source>
</evidence>
<accession>A0A1R1YLD1</accession>
<comment type="caution">
    <text evidence="1">The sequence shown here is derived from an EMBL/GenBank/DDBJ whole genome shotgun (WGS) entry which is preliminary data.</text>
</comment>
<organism evidence="1 2">
    <name type="scientific">Smittium culicis</name>
    <dbReference type="NCBI Taxonomy" id="133412"/>
    <lineage>
        <taxon>Eukaryota</taxon>
        <taxon>Fungi</taxon>
        <taxon>Fungi incertae sedis</taxon>
        <taxon>Zoopagomycota</taxon>
        <taxon>Kickxellomycotina</taxon>
        <taxon>Harpellomycetes</taxon>
        <taxon>Harpellales</taxon>
        <taxon>Legeriomycetaceae</taxon>
        <taxon>Smittium</taxon>
    </lineage>
</organism>
<protein>
    <submittedName>
        <fullName evidence="1">Uncharacterized protein</fullName>
    </submittedName>
</protein>
<name>A0A1R1YLD1_9FUNG</name>
<dbReference type="Proteomes" id="UP000187429">
    <property type="component" value="Unassembled WGS sequence"/>
</dbReference>
<gene>
    <name evidence="1" type="ORF">AYI69_g2806</name>
</gene>
<dbReference type="EMBL" id="LSSM01000855">
    <property type="protein sequence ID" value="OMJ27747.1"/>
    <property type="molecule type" value="Genomic_DNA"/>
</dbReference>
<keyword evidence="2" id="KW-1185">Reference proteome</keyword>
<dbReference type="AlphaFoldDB" id="A0A1R1YLD1"/>